<organism evidence="3 4">
    <name type="scientific">Oscillibacter valericigenes</name>
    <dbReference type="NCBI Taxonomy" id="351091"/>
    <lineage>
        <taxon>Bacteria</taxon>
        <taxon>Bacillati</taxon>
        <taxon>Bacillota</taxon>
        <taxon>Clostridia</taxon>
        <taxon>Eubacteriales</taxon>
        <taxon>Oscillospiraceae</taxon>
        <taxon>Oscillibacter</taxon>
    </lineage>
</organism>
<dbReference type="Gene3D" id="3.40.50.620">
    <property type="entry name" value="HUPs"/>
    <property type="match status" value="1"/>
</dbReference>
<dbReference type="CDD" id="cd06259">
    <property type="entry name" value="YdcF-like"/>
    <property type="match status" value="1"/>
</dbReference>
<feature type="transmembrane region" description="Helical" evidence="1">
    <location>
        <begin position="53"/>
        <end position="72"/>
    </location>
</feature>
<feature type="transmembrane region" description="Helical" evidence="1">
    <location>
        <begin position="27"/>
        <end position="47"/>
    </location>
</feature>
<keyword evidence="4" id="KW-1185">Reference proteome</keyword>
<sequence length="273" mass="29601">MKRQRAKRRPLYRYDVYRGRRRGQARLTAAAVCAVLGLVLVLVRSLGIRFSGFLLLGIAALLVLSWLLDRLAAGNDRWLLVRRGFYGCVAVGLALLVGLEAFVISRGRGGMTPPAADAVIVLGAGVNGTEPSLSLRTRLDAALDYLEAYPDIPAVLTGGTGYGEEISEAACMYDYLTERGVEPDRLILEDQASNTAENFALSRPLLEEAGVDPAADTVAVVTNDFHMARSELIAARQGYGDVAGVPAPLPWAHLTVNYYLREAFALVKTFLFD</sequence>
<keyword evidence="1" id="KW-0472">Membrane</keyword>
<evidence type="ECO:0000256" key="1">
    <source>
        <dbReference type="SAM" id="Phobius"/>
    </source>
</evidence>
<keyword evidence="1" id="KW-0812">Transmembrane</keyword>
<dbReference type="InterPro" id="IPR014729">
    <property type="entry name" value="Rossmann-like_a/b/a_fold"/>
</dbReference>
<feature type="transmembrane region" description="Helical" evidence="1">
    <location>
        <begin position="84"/>
        <end position="104"/>
    </location>
</feature>
<evidence type="ECO:0000313" key="3">
    <source>
        <dbReference type="EMBL" id="MBM6850028.1"/>
    </source>
</evidence>
<dbReference type="EMBL" id="JACSNX010000001">
    <property type="protein sequence ID" value="MBM6850028.1"/>
    <property type="molecule type" value="Genomic_DNA"/>
</dbReference>
<keyword evidence="1" id="KW-1133">Transmembrane helix</keyword>
<comment type="caution">
    <text evidence="3">The sequence shown here is derived from an EMBL/GenBank/DDBJ whole genome shotgun (WGS) entry which is preliminary data.</text>
</comment>
<protein>
    <submittedName>
        <fullName evidence="3">YdcF family protein</fullName>
    </submittedName>
</protein>
<dbReference type="RefSeq" id="WP_204801639.1">
    <property type="nucleotide sequence ID" value="NZ_JACSNX010000001.1"/>
</dbReference>
<dbReference type="InterPro" id="IPR003848">
    <property type="entry name" value="DUF218"/>
</dbReference>
<evidence type="ECO:0000259" key="2">
    <source>
        <dbReference type="Pfam" id="PF02698"/>
    </source>
</evidence>
<dbReference type="InterPro" id="IPR051599">
    <property type="entry name" value="Cell_Envelope_Assoc"/>
</dbReference>
<feature type="domain" description="DUF218" evidence="2">
    <location>
        <begin position="117"/>
        <end position="253"/>
    </location>
</feature>
<proteinExistence type="predicted"/>
<dbReference type="PANTHER" id="PTHR30336">
    <property type="entry name" value="INNER MEMBRANE PROTEIN, PROBABLE PERMEASE"/>
    <property type="match status" value="1"/>
</dbReference>
<name>A0ABS2FRT4_9FIRM</name>
<accession>A0ABS2FRT4</accession>
<reference evidence="3 4" key="1">
    <citation type="journal article" date="2021" name="Sci. Rep.">
        <title>The distribution of antibiotic resistance genes in chicken gut microbiota commensals.</title>
        <authorList>
            <person name="Juricova H."/>
            <person name="Matiasovicova J."/>
            <person name="Kubasova T."/>
            <person name="Cejkova D."/>
            <person name="Rychlik I."/>
        </authorList>
    </citation>
    <scope>NUCLEOTIDE SEQUENCE [LARGE SCALE GENOMIC DNA]</scope>
    <source>
        <strain evidence="3 4">An411</strain>
    </source>
</reference>
<dbReference type="PANTHER" id="PTHR30336:SF4">
    <property type="entry name" value="ENVELOPE BIOGENESIS FACTOR ELYC"/>
    <property type="match status" value="1"/>
</dbReference>
<gene>
    <name evidence="3" type="ORF">H9X91_01080</name>
</gene>
<evidence type="ECO:0000313" key="4">
    <source>
        <dbReference type="Proteomes" id="UP000719500"/>
    </source>
</evidence>
<dbReference type="Proteomes" id="UP000719500">
    <property type="component" value="Unassembled WGS sequence"/>
</dbReference>
<dbReference type="Pfam" id="PF02698">
    <property type="entry name" value="DUF218"/>
    <property type="match status" value="1"/>
</dbReference>